<dbReference type="RefSeq" id="WP_284103131.1">
    <property type="nucleotide sequence ID" value="NZ_JARRAF010000053.1"/>
</dbReference>
<accession>A0ABT7E3I9</accession>
<feature type="domain" description="Pappalysin-1 SD scarf" evidence="2">
    <location>
        <begin position="21"/>
        <end position="159"/>
    </location>
</feature>
<protein>
    <recommendedName>
        <fullName evidence="2">Pappalysin-1 SD scarf domain-containing protein</fullName>
    </recommendedName>
</protein>
<dbReference type="Proteomes" id="UP001172778">
    <property type="component" value="Unassembled WGS sequence"/>
</dbReference>
<evidence type="ECO:0000256" key="1">
    <source>
        <dbReference type="SAM" id="SignalP"/>
    </source>
</evidence>
<dbReference type="Pfam" id="PF25900">
    <property type="entry name" value="PAPPA"/>
    <property type="match status" value="1"/>
</dbReference>
<gene>
    <name evidence="3" type="ORF">PZA18_22445</name>
</gene>
<comment type="caution">
    <text evidence="3">The sequence shown here is derived from an EMBL/GenBank/DDBJ whole genome shotgun (WGS) entry which is preliminary data.</text>
</comment>
<keyword evidence="1" id="KW-0732">Signal</keyword>
<evidence type="ECO:0000259" key="2">
    <source>
        <dbReference type="Pfam" id="PF25900"/>
    </source>
</evidence>
<keyword evidence="4" id="KW-1185">Reference proteome</keyword>
<dbReference type="InterPro" id="IPR058897">
    <property type="entry name" value="PAPPA_SD_C"/>
</dbReference>
<proteinExistence type="predicted"/>
<organism evidence="3 4">
    <name type="scientific">Parachitinimonas caeni</name>
    <dbReference type="NCBI Taxonomy" id="3031301"/>
    <lineage>
        <taxon>Bacteria</taxon>
        <taxon>Pseudomonadati</taxon>
        <taxon>Pseudomonadota</taxon>
        <taxon>Betaproteobacteria</taxon>
        <taxon>Neisseriales</taxon>
        <taxon>Chitinibacteraceae</taxon>
        <taxon>Parachitinimonas</taxon>
    </lineage>
</organism>
<dbReference type="EMBL" id="JARRAF010000053">
    <property type="protein sequence ID" value="MDK2126809.1"/>
    <property type="molecule type" value="Genomic_DNA"/>
</dbReference>
<sequence>MKIQDFRTAGLIWAACLVGLALQPVQAAEMRAWGPEQATGAPNTQGPGDIQTAWASLTEDGMEEWLLLQYSQSVVPQKLRVFETYNPGAVVKITAVNDAGRETVLWQGTDPLRNQASGVAEFALNGNSNTRQIKLYLDSPAVPGWNEIDAVELIGKDGSRQWAKRASASSTYAETTGAVTVDGNRELGAHQNQAVIVHLDNDKTLSGTLLSTGPEFLVLREAGKQRRLFIAKNRVLWIETP</sequence>
<evidence type="ECO:0000313" key="4">
    <source>
        <dbReference type="Proteomes" id="UP001172778"/>
    </source>
</evidence>
<evidence type="ECO:0000313" key="3">
    <source>
        <dbReference type="EMBL" id="MDK2126809.1"/>
    </source>
</evidence>
<name>A0ABT7E3I9_9NEIS</name>
<reference evidence="3" key="1">
    <citation type="submission" date="2023-03" db="EMBL/GenBank/DDBJ databases">
        <title>Chitinimonas shenzhenensis gen. nov., sp. nov., a novel member of family Burkholderiaceae isolated from activated sludge collected in Shen Zhen, China.</title>
        <authorList>
            <person name="Wang X."/>
        </authorList>
    </citation>
    <scope>NUCLEOTIDE SEQUENCE</scope>
    <source>
        <strain evidence="3">DQS-5</strain>
    </source>
</reference>
<feature type="chain" id="PRO_5047492274" description="Pappalysin-1 SD scarf domain-containing protein" evidence="1">
    <location>
        <begin position="28"/>
        <end position="241"/>
    </location>
</feature>
<feature type="signal peptide" evidence="1">
    <location>
        <begin position="1"/>
        <end position="27"/>
    </location>
</feature>